<reference evidence="1 2" key="1">
    <citation type="journal article" date="2021" name="BMC Genomics">
        <title>Datura genome reveals duplications of psychoactive alkaloid biosynthetic genes and high mutation rate following tissue culture.</title>
        <authorList>
            <person name="Rajewski A."/>
            <person name="Carter-House D."/>
            <person name="Stajich J."/>
            <person name="Litt A."/>
        </authorList>
    </citation>
    <scope>NUCLEOTIDE SEQUENCE [LARGE SCALE GENOMIC DNA]</scope>
    <source>
        <strain evidence="1">AR-01</strain>
    </source>
</reference>
<keyword evidence="2" id="KW-1185">Reference proteome</keyword>
<protein>
    <submittedName>
        <fullName evidence="1">Uncharacterized protein</fullName>
    </submittedName>
</protein>
<evidence type="ECO:0000313" key="1">
    <source>
        <dbReference type="EMBL" id="MCD9643373.1"/>
    </source>
</evidence>
<dbReference type="EMBL" id="JACEIK010003871">
    <property type="protein sequence ID" value="MCD9643373.1"/>
    <property type="molecule type" value="Genomic_DNA"/>
</dbReference>
<comment type="caution">
    <text evidence="1">The sequence shown here is derived from an EMBL/GenBank/DDBJ whole genome shotgun (WGS) entry which is preliminary data.</text>
</comment>
<organism evidence="1 2">
    <name type="scientific">Datura stramonium</name>
    <name type="common">Jimsonweed</name>
    <name type="synonym">Common thornapple</name>
    <dbReference type="NCBI Taxonomy" id="4076"/>
    <lineage>
        <taxon>Eukaryota</taxon>
        <taxon>Viridiplantae</taxon>
        <taxon>Streptophyta</taxon>
        <taxon>Embryophyta</taxon>
        <taxon>Tracheophyta</taxon>
        <taxon>Spermatophyta</taxon>
        <taxon>Magnoliopsida</taxon>
        <taxon>eudicotyledons</taxon>
        <taxon>Gunneridae</taxon>
        <taxon>Pentapetalae</taxon>
        <taxon>asterids</taxon>
        <taxon>lamiids</taxon>
        <taxon>Solanales</taxon>
        <taxon>Solanaceae</taxon>
        <taxon>Solanoideae</taxon>
        <taxon>Datureae</taxon>
        <taxon>Datura</taxon>
    </lineage>
</organism>
<evidence type="ECO:0000313" key="2">
    <source>
        <dbReference type="Proteomes" id="UP000823775"/>
    </source>
</evidence>
<dbReference type="Proteomes" id="UP000823775">
    <property type="component" value="Unassembled WGS sequence"/>
</dbReference>
<name>A0ABS8VB37_DATST</name>
<proteinExistence type="predicted"/>
<sequence>MRTSRVQSNACVEFECPQKKSGGLLYIIKKLEDLRRIYFFVCREVLDVGIDGVGKGVGRDSGWFTGGRQRRREEGMSDWFDFVVAFPVKMNGERDGESREGLAETEDCGRSISKLVGKNGRKREGDREDLVAGETEGDLVVRGRRWYTVWRLFSGVVFGGVRERGDGGEEAGLHRRGEMVRGCGA</sequence>
<gene>
    <name evidence="1" type="ORF">HAX54_030822</name>
</gene>
<accession>A0ABS8VB37</accession>